<sequence>MRLPRRTGATVTDEQLIDRLQHAAFDYFPGAFNPANGLVADTTRPGAPCSIAVVGFALSTYPVAVERGWIGRTEALQRALATLRFFHGSDQSGAADATGHKGFYYHFLDMETGRRTWRCELSTIDTALLIAGVLLAARYFNRDHRDERELRFLAEALYLRVDWDWACAGRATIRQGWKPECGFLHYGWDGYDEGILLYVLAAGSPTHPIETAKYTAWTATYQWENLYGEEFLYAGPLFVHLFSHAWIDFRGIRDAFMRRKRSDYFKNTRRAIAVQREYAWRNPRGFAGYTRDCWGLTACDGPDEGTPELASHLGRLYGYAARGVPYGPDDGTLSAWLGLSCLPFDPEAGLAATHAVLQRYPQTLHDGRFASAFNPSLAGSDGEPWVSAGTFGLDQGLLVMMVENHRTGLIWELMRGCPYLRSGLKNAGFGEGWLQ</sequence>
<accession>A0A7S6UDX8</accession>
<dbReference type="Gene3D" id="1.50.10.140">
    <property type="match status" value="1"/>
</dbReference>
<feature type="domain" description="Glycoamylase-like" evidence="1">
    <location>
        <begin position="185"/>
        <end position="418"/>
    </location>
</feature>
<keyword evidence="3" id="KW-1185">Reference proteome</keyword>
<name>A0A7S6UDX8_9GAMM</name>
<evidence type="ECO:0000313" key="3">
    <source>
        <dbReference type="Proteomes" id="UP000594059"/>
    </source>
</evidence>
<dbReference type="Pfam" id="PF10091">
    <property type="entry name" value="Glycoamylase"/>
    <property type="match status" value="1"/>
</dbReference>
<dbReference type="InterPro" id="IPR016883">
    <property type="entry name" value="UCP028431"/>
</dbReference>
<gene>
    <name evidence="2" type="ORF">INQ41_07115</name>
</gene>
<dbReference type="AlphaFoldDB" id="A0A7S6UDX8"/>
<protein>
    <recommendedName>
        <fullName evidence="1">Glycoamylase-like domain-containing protein</fullName>
    </recommendedName>
</protein>
<dbReference type="PIRSF" id="PIRSF028431">
    <property type="entry name" value="UCP028431"/>
    <property type="match status" value="1"/>
</dbReference>
<dbReference type="EMBL" id="CP063656">
    <property type="protein sequence ID" value="QOW18495.1"/>
    <property type="molecule type" value="Genomic_DNA"/>
</dbReference>
<evidence type="ECO:0000259" key="1">
    <source>
        <dbReference type="Pfam" id="PF10091"/>
    </source>
</evidence>
<organism evidence="2 3">
    <name type="scientific">Novilysobacter ciconiae</name>
    <dbReference type="NCBI Taxonomy" id="2781022"/>
    <lineage>
        <taxon>Bacteria</taxon>
        <taxon>Pseudomonadati</taxon>
        <taxon>Pseudomonadota</taxon>
        <taxon>Gammaproteobacteria</taxon>
        <taxon>Lysobacterales</taxon>
        <taxon>Lysobacteraceae</taxon>
        <taxon>Novilysobacter</taxon>
    </lineage>
</organism>
<reference evidence="2 3" key="1">
    <citation type="submission" date="2020-10" db="EMBL/GenBank/DDBJ databases">
        <title>complete genome sequencing of Lysobacter sp. H21R20.</title>
        <authorList>
            <person name="Bae J.-W."/>
            <person name="Lee S.-Y."/>
        </authorList>
    </citation>
    <scope>NUCLEOTIDE SEQUENCE [LARGE SCALE GENOMIC DNA]</scope>
    <source>
        <strain evidence="2 3">H21R20</strain>
    </source>
</reference>
<dbReference type="InterPro" id="IPR019282">
    <property type="entry name" value="Glycoamylase-like_cons_dom"/>
</dbReference>
<dbReference type="KEGG" id="lcic:INQ41_07115"/>
<evidence type="ECO:0000313" key="2">
    <source>
        <dbReference type="EMBL" id="QOW18495.1"/>
    </source>
</evidence>
<dbReference type="Proteomes" id="UP000594059">
    <property type="component" value="Chromosome"/>
</dbReference>
<proteinExistence type="predicted"/>